<gene>
    <name evidence="1" type="ORF">A2973_01695</name>
</gene>
<protein>
    <submittedName>
        <fullName evidence="1">Uncharacterized protein</fullName>
    </submittedName>
</protein>
<comment type="caution">
    <text evidence="1">The sequence shown here is derived from an EMBL/GenBank/DDBJ whole genome shotgun (WGS) entry which is preliminary data.</text>
</comment>
<reference evidence="1 2" key="1">
    <citation type="journal article" date="2016" name="Nat. Commun.">
        <title>Thousands of microbial genomes shed light on interconnected biogeochemical processes in an aquifer system.</title>
        <authorList>
            <person name="Anantharaman K."/>
            <person name="Brown C.T."/>
            <person name="Hug L.A."/>
            <person name="Sharon I."/>
            <person name="Castelle C.J."/>
            <person name="Probst A.J."/>
            <person name="Thomas B.C."/>
            <person name="Singh A."/>
            <person name="Wilkins M.J."/>
            <person name="Karaoz U."/>
            <person name="Brodie E.L."/>
            <person name="Williams K.H."/>
            <person name="Hubbard S.S."/>
            <person name="Banfield J.F."/>
        </authorList>
    </citation>
    <scope>NUCLEOTIDE SEQUENCE [LARGE SCALE GENOMIC DNA]</scope>
</reference>
<name>A0A1F6AX10_9BACT</name>
<organism evidence="1 2">
    <name type="scientific">Candidatus Gottesmanbacteria bacterium RIFCSPLOWO2_01_FULL_49_10</name>
    <dbReference type="NCBI Taxonomy" id="1798396"/>
    <lineage>
        <taxon>Bacteria</taxon>
        <taxon>Candidatus Gottesmaniibacteriota</taxon>
    </lineage>
</organism>
<dbReference type="Proteomes" id="UP000176409">
    <property type="component" value="Unassembled WGS sequence"/>
</dbReference>
<evidence type="ECO:0000313" key="1">
    <source>
        <dbReference type="EMBL" id="OGG29032.1"/>
    </source>
</evidence>
<sequence length="257" mass="28494">MVEQTGTEFSRKMFRDIKPREVVTHLGDAVKAWWNDHSPKTIARDHVEAFDNVVARVDSADLRRQLEQKRGDIERIAHGAGVVAAVGDAFLATVPLALRWRGRIRGDTRMRQDVAANATNIRAGQLRKSPEYRQRAHDIDNMETGWAWESKATRQARYNAARGQFVGELQTRARADLSDVARRQTFVNKEVGKRMIGRRIGSAAILGGVGGIEAAVLSFRPISKLAKGAAVAEELAGTWVVDHIVNNIIKGGERRAV</sequence>
<proteinExistence type="predicted"/>
<evidence type="ECO:0000313" key="2">
    <source>
        <dbReference type="Proteomes" id="UP000176409"/>
    </source>
</evidence>
<dbReference type="AlphaFoldDB" id="A0A1F6AX10"/>
<dbReference type="EMBL" id="MFJZ01000060">
    <property type="protein sequence ID" value="OGG29032.1"/>
    <property type="molecule type" value="Genomic_DNA"/>
</dbReference>
<dbReference type="STRING" id="1798396.A2973_01695"/>
<accession>A0A1F6AX10</accession>